<dbReference type="EMBL" id="CM043787">
    <property type="protein sequence ID" value="KAI4829856.1"/>
    <property type="molecule type" value="Genomic_DNA"/>
</dbReference>
<feature type="non-terminal residue" evidence="1">
    <location>
        <position position="125"/>
    </location>
</feature>
<protein>
    <submittedName>
        <fullName evidence="1">Uncharacterized protein</fullName>
    </submittedName>
</protein>
<feature type="non-terminal residue" evidence="1">
    <location>
        <position position="1"/>
    </location>
</feature>
<proteinExistence type="predicted"/>
<gene>
    <name evidence="1" type="ORF">KUCAC02_001521</name>
</gene>
<evidence type="ECO:0000313" key="2">
    <source>
        <dbReference type="Proteomes" id="UP001057452"/>
    </source>
</evidence>
<reference evidence="1" key="1">
    <citation type="submission" date="2022-05" db="EMBL/GenBank/DDBJ databases">
        <title>Chromosome-level genome of Chaenocephalus aceratus.</title>
        <authorList>
            <person name="Park H."/>
        </authorList>
    </citation>
    <scope>NUCLEOTIDE SEQUENCE</scope>
    <source>
        <strain evidence="1">KU_202001</strain>
    </source>
</reference>
<accession>A0ACB9XQW1</accession>
<comment type="caution">
    <text evidence="1">The sequence shown here is derived from an EMBL/GenBank/DDBJ whole genome shotgun (WGS) entry which is preliminary data.</text>
</comment>
<name>A0ACB9XQW1_CHAAC</name>
<sequence>VVRMKGSLPGVPAAVPSACPSCSPGAASFKLAPLTSSSSLACVSRRGTLPALETSPSPTPVPSLFHLFHGLTCTHPNPLSTSCVLCGLVSCQGQTEVIIRDLGPNGDLRDSTIHRLNRPIAQTGQ</sequence>
<evidence type="ECO:0000313" key="1">
    <source>
        <dbReference type="EMBL" id="KAI4829856.1"/>
    </source>
</evidence>
<dbReference type="Proteomes" id="UP001057452">
    <property type="component" value="Chromosome 3"/>
</dbReference>
<keyword evidence="2" id="KW-1185">Reference proteome</keyword>
<organism evidence="1 2">
    <name type="scientific">Chaenocephalus aceratus</name>
    <name type="common">Blackfin icefish</name>
    <name type="synonym">Chaenichthys aceratus</name>
    <dbReference type="NCBI Taxonomy" id="36190"/>
    <lineage>
        <taxon>Eukaryota</taxon>
        <taxon>Metazoa</taxon>
        <taxon>Chordata</taxon>
        <taxon>Craniata</taxon>
        <taxon>Vertebrata</taxon>
        <taxon>Euteleostomi</taxon>
        <taxon>Actinopterygii</taxon>
        <taxon>Neopterygii</taxon>
        <taxon>Teleostei</taxon>
        <taxon>Neoteleostei</taxon>
        <taxon>Acanthomorphata</taxon>
        <taxon>Eupercaria</taxon>
        <taxon>Perciformes</taxon>
        <taxon>Notothenioidei</taxon>
        <taxon>Channichthyidae</taxon>
        <taxon>Chaenocephalus</taxon>
    </lineage>
</organism>